<evidence type="ECO:0000313" key="6">
    <source>
        <dbReference type="EMBL" id="SFN23461.1"/>
    </source>
</evidence>
<dbReference type="PROSITE" id="PS50893">
    <property type="entry name" value="ABC_TRANSPORTER_2"/>
    <property type="match status" value="1"/>
</dbReference>
<dbReference type="eggNOG" id="COG1131">
    <property type="taxonomic scope" value="Bacteria"/>
</dbReference>
<proteinExistence type="inferred from homology"/>
<dbReference type="EMBL" id="FOUT01000008">
    <property type="protein sequence ID" value="SFN23461.1"/>
    <property type="molecule type" value="Genomic_DNA"/>
</dbReference>
<keyword evidence="7" id="KW-1185">Reference proteome</keyword>
<keyword evidence="3" id="KW-0547">Nucleotide-binding</keyword>
<dbReference type="InterPro" id="IPR003439">
    <property type="entry name" value="ABC_transporter-like_ATP-bd"/>
</dbReference>
<dbReference type="Gene3D" id="3.40.50.300">
    <property type="entry name" value="P-loop containing nucleotide triphosphate hydrolases"/>
    <property type="match status" value="1"/>
</dbReference>
<dbReference type="GO" id="GO:0016887">
    <property type="term" value="F:ATP hydrolysis activity"/>
    <property type="evidence" value="ECO:0007669"/>
    <property type="project" value="InterPro"/>
</dbReference>
<dbReference type="PANTHER" id="PTHR43335:SF2">
    <property type="entry name" value="ABC TRANSPORTER, ATP-BINDING PROTEIN"/>
    <property type="match status" value="1"/>
</dbReference>
<dbReference type="PANTHER" id="PTHR43335">
    <property type="entry name" value="ABC TRANSPORTER, ATP-BINDING PROTEIN"/>
    <property type="match status" value="1"/>
</dbReference>
<dbReference type="RefSeq" id="WP_035717518.1">
    <property type="nucleotide sequence ID" value="NZ_CBCRUM010000005.1"/>
</dbReference>
<dbReference type="GO" id="GO:0005524">
    <property type="term" value="F:ATP binding"/>
    <property type="evidence" value="ECO:0007669"/>
    <property type="project" value="UniProtKB-KW"/>
</dbReference>
<evidence type="ECO:0000256" key="1">
    <source>
        <dbReference type="ARBA" id="ARBA00005417"/>
    </source>
</evidence>
<dbReference type="Proteomes" id="UP000182961">
    <property type="component" value="Unassembled WGS sequence"/>
</dbReference>
<accession>A0A1I4XC05</accession>
<sequence>MEIHNIYKSYGNLEVLRGVSMHCPPGEIIGILGANGAGKTTLFKIIFGLIQPDSGTVILPQHRAKPLGGIIEKPGLYEYLSAAENLKLFAGMQGLKTSTNFTNDCLIQVGLDPNRKDAVSRFSMGMKQRLAIAIALLNQPAVLVLDEPFNGLDPIGVAALRQLILDLCEKQQLSIVLSSHITEEIAKTCHRLYVLKKGEMIHSGPTQELLSAHTIGYAIYGKGIANAKALQNYTYQIRGQIAWVAITSDQISDLIRALLKEGIAIESCIPDYSMKELFEI</sequence>
<name>A0A1I4XC05_9FLAO</name>
<comment type="similarity">
    <text evidence="1">Belongs to the ABC transporter superfamily.</text>
</comment>
<evidence type="ECO:0000313" key="7">
    <source>
        <dbReference type="Proteomes" id="UP000182961"/>
    </source>
</evidence>
<organism evidence="6 7">
    <name type="scientific">Flavobacterium succinicans</name>
    <dbReference type="NCBI Taxonomy" id="29536"/>
    <lineage>
        <taxon>Bacteria</taxon>
        <taxon>Pseudomonadati</taxon>
        <taxon>Bacteroidota</taxon>
        <taxon>Flavobacteriia</taxon>
        <taxon>Flavobacteriales</taxon>
        <taxon>Flavobacteriaceae</taxon>
        <taxon>Flavobacterium</taxon>
    </lineage>
</organism>
<evidence type="ECO:0000256" key="3">
    <source>
        <dbReference type="ARBA" id="ARBA00022741"/>
    </source>
</evidence>
<dbReference type="AlphaFoldDB" id="A0A1I4XC05"/>
<evidence type="ECO:0000256" key="2">
    <source>
        <dbReference type="ARBA" id="ARBA00022448"/>
    </source>
</evidence>
<dbReference type="Pfam" id="PF00005">
    <property type="entry name" value="ABC_tran"/>
    <property type="match status" value="1"/>
</dbReference>
<evidence type="ECO:0000256" key="4">
    <source>
        <dbReference type="ARBA" id="ARBA00022840"/>
    </source>
</evidence>
<reference evidence="7" key="1">
    <citation type="submission" date="2016-10" db="EMBL/GenBank/DDBJ databases">
        <authorList>
            <person name="Varghese N."/>
            <person name="Submissions S."/>
        </authorList>
    </citation>
    <scope>NUCLEOTIDE SEQUENCE [LARGE SCALE GENOMIC DNA]</scope>
    <source>
        <strain evidence="7">DSM 4002</strain>
    </source>
</reference>
<dbReference type="InterPro" id="IPR003593">
    <property type="entry name" value="AAA+_ATPase"/>
</dbReference>
<keyword evidence="4 6" id="KW-0067">ATP-binding</keyword>
<gene>
    <name evidence="6" type="ORF">SAMN05444143_108158</name>
</gene>
<dbReference type="SMART" id="SM00382">
    <property type="entry name" value="AAA"/>
    <property type="match status" value="1"/>
</dbReference>
<keyword evidence="2" id="KW-0813">Transport</keyword>
<dbReference type="SUPFAM" id="SSF52540">
    <property type="entry name" value="P-loop containing nucleoside triphosphate hydrolases"/>
    <property type="match status" value="1"/>
</dbReference>
<evidence type="ECO:0000259" key="5">
    <source>
        <dbReference type="PROSITE" id="PS50893"/>
    </source>
</evidence>
<protein>
    <submittedName>
        <fullName evidence="6">ABC-2 type transport system ATP-binding protein</fullName>
    </submittedName>
</protein>
<dbReference type="InterPro" id="IPR027417">
    <property type="entry name" value="P-loop_NTPase"/>
</dbReference>
<feature type="domain" description="ABC transporter" evidence="5">
    <location>
        <begin position="1"/>
        <end position="222"/>
    </location>
</feature>